<name>A0ABQ2YKM2_9ACTN</name>
<dbReference type="EMBL" id="BMUT01000007">
    <property type="protein sequence ID" value="GGX87517.1"/>
    <property type="molecule type" value="Genomic_DNA"/>
</dbReference>
<evidence type="ECO:0000313" key="2">
    <source>
        <dbReference type="Proteomes" id="UP000659223"/>
    </source>
</evidence>
<dbReference type="Proteomes" id="UP000659223">
    <property type="component" value="Unassembled WGS sequence"/>
</dbReference>
<protein>
    <submittedName>
        <fullName evidence="1">Uncharacterized protein</fullName>
    </submittedName>
</protein>
<accession>A0ABQ2YKM2</accession>
<reference evidence="2" key="1">
    <citation type="journal article" date="2019" name="Int. J. Syst. Evol. Microbiol.">
        <title>The Global Catalogue of Microorganisms (GCM) 10K type strain sequencing project: providing services to taxonomists for standard genome sequencing and annotation.</title>
        <authorList>
            <consortium name="The Broad Institute Genomics Platform"/>
            <consortium name="The Broad Institute Genome Sequencing Center for Infectious Disease"/>
            <person name="Wu L."/>
            <person name="Ma J."/>
        </authorList>
    </citation>
    <scope>NUCLEOTIDE SEQUENCE [LARGE SCALE GENOMIC DNA]</scope>
    <source>
        <strain evidence="2">JCM 4586</strain>
    </source>
</reference>
<keyword evidence="2" id="KW-1185">Reference proteome</keyword>
<evidence type="ECO:0000313" key="1">
    <source>
        <dbReference type="EMBL" id="GGX87517.1"/>
    </source>
</evidence>
<comment type="caution">
    <text evidence="1">The sequence shown here is derived from an EMBL/GenBank/DDBJ whole genome shotgun (WGS) entry which is preliminary data.</text>
</comment>
<sequence>MRDGARPRAGARGTGGTGLKILKRRASGFHLIEGKYDLPIYLVGAPELA</sequence>
<gene>
    <name evidence="1" type="ORF">GCM10010324_36390</name>
</gene>
<proteinExistence type="predicted"/>
<organism evidence="1 2">
    <name type="scientific">Streptomyces hiroshimensis</name>
    <dbReference type="NCBI Taxonomy" id="66424"/>
    <lineage>
        <taxon>Bacteria</taxon>
        <taxon>Bacillati</taxon>
        <taxon>Actinomycetota</taxon>
        <taxon>Actinomycetes</taxon>
        <taxon>Kitasatosporales</taxon>
        <taxon>Streptomycetaceae</taxon>
        <taxon>Streptomyces</taxon>
    </lineage>
</organism>